<dbReference type="RefSeq" id="WP_149892292.1">
    <property type="nucleotide sequence ID" value="NZ_JBHUFA010000012.1"/>
</dbReference>
<comment type="function">
    <text evidence="5">Could be a nuclease involved in processing of the 5'-end of pre-16S rRNA.</text>
</comment>
<dbReference type="HAMAP" id="MF_00651">
    <property type="entry name" value="Nuclease_YqgF"/>
    <property type="match status" value="1"/>
</dbReference>
<keyword evidence="8" id="KW-1185">Reference proteome</keyword>
<dbReference type="Pfam" id="PF03652">
    <property type="entry name" value="RuvX"/>
    <property type="match status" value="1"/>
</dbReference>
<comment type="caution">
    <text evidence="7">The sequence shown here is derived from an EMBL/GenBank/DDBJ whole genome shotgun (WGS) entry which is preliminary data.</text>
</comment>
<evidence type="ECO:0000313" key="8">
    <source>
        <dbReference type="Proteomes" id="UP001597327"/>
    </source>
</evidence>
<dbReference type="EMBL" id="JBHUFA010000012">
    <property type="protein sequence ID" value="MFD1696837.1"/>
    <property type="molecule type" value="Genomic_DNA"/>
</dbReference>
<evidence type="ECO:0000313" key="7">
    <source>
        <dbReference type="EMBL" id="MFD1696837.1"/>
    </source>
</evidence>
<reference evidence="8" key="1">
    <citation type="journal article" date="2019" name="Int. J. Syst. Evol. Microbiol.">
        <title>The Global Catalogue of Microorganisms (GCM) 10K type strain sequencing project: providing services to taxonomists for standard genome sequencing and annotation.</title>
        <authorList>
            <consortium name="The Broad Institute Genomics Platform"/>
            <consortium name="The Broad Institute Genome Sequencing Center for Infectious Disease"/>
            <person name="Wu L."/>
            <person name="Ma J."/>
        </authorList>
    </citation>
    <scope>NUCLEOTIDE SEQUENCE [LARGE SCALE GENOMIC DNA]</scope>
    <source>
        <strain evidence="8">JCM 3369</strain>
    </source>
</reference>
<accession>A0ABW4JXG0</accession>
<comment type="similarity">
    <text evidence="5">Belongs to the YqgF HJR family.</text>
</comment>
<evidence type="ECO:0000259" key="6">
    <source>
        <dbReference type="SMART" id="SM00732"/>
    </source>
</evidence>
<dbReference type="CDD" id="cd16964">
    <property type="entry name" value="YqgF"/>
    <property type="match status" value="1"/>
</dbReference>
<dbReference type="Gene3D" id="3.30.420.140">
    <property type="entry name" value="YqgF/RNase H-like domain"/>
    <property type="match status" value="1"/>
</dbReference>
<proteinExistence type="inferred from homology"/>
<keyword evidence="2 5" id="KW-0690">Ribosome biogenesis</keyword>
<protein>
    <recommendedName>
        <fullName evidence="5">Putative pre-16S rRNA nuclease</fullName>
        <ecNumber evidence="5">3.1.-.-</ecNumber>
    </recommendedName>
</protein>
<dbReference type="NCBIfam" id="TIGR00250">
    <property type="entry name" value="RNAse_H_YqgF"/>
    <property type="match status" value="1"/>
</dbReference>
<sequence>MASDPTLPLEEFLTAAKAGTRLIGLDLGTKTIGLALSDLGRGIATPMETIRRVKFTPDAQALLAICAKQDVGGLVIGLPLNMDGSEGPRAQATRAFARNLGNLTELPMTFWDERLSTAAVTRTLLEADSSRARRAEVVDKMAAAYILQGFLDRIGHMKLGGRTYSDEF</sequence>
<comment type="subcellular location">
    <subcellularLocation>
        <location evidence="5">Cytoplasm</location>
    </subcellularLocation>
</comment>
<feature type="domain" description="YqgF/RNase H-like" evidence="6">
    <location>
        <begin position="20"/>
        <end position="120"/>
    </location>
</feature>
<dbReference type="SMART" id="SM00732">
    <property type="entry name" value="YqgFc"/>
    <property type="match status" value="1"/>
</dbReference>
<dbReference type="SUPFAM" id="SSF53098">
    <property type="entry name" value="Ribonuclease H-like"/>
    <property type="match status" value="1"/>
</dbReference>
<evidence type="ECO:0000256" key="3">
    <source>
        <dbReference type="ARBA" id="ARBA00022722"/>
    </source>
</evidence>
<dbReference type="EC" id="3.1.-.-" evidence="5"/>
<dbReference type="InterPro" id="IPR012337">
    <property type="entry name" value="RNaseH-like_sf"/>
</dbReference>
<name>A0ABW4JXG0_9HYPH</name>
<keyword evidence="3 5" id="KW-0540">Nuclease</keyword>
<gene>
    <name evidence="7" type="primary">ruvX</name>
    <name evidence="7" type="ORF">ACFSC7_15065</name>
</gene>
<keyword evidence="1 5" id="KW-0963">Cytoplasm</keyword>
<dbReference type="Proteomes" id="UP001597327">
    <property type="component" value="Unassembled WGS sequence"/>
</dbReference>
<dbReference type="InterPro" id="IPR037027">
    <property type="entry name" value="YqgF/RNaseH-like_dom_sf"/>
</dbReference>
<evidence type="ECO:0000256" key="2">
    <source>
        <dbReference type="ARBA" id="ARBA00022517"/>
    </source>
</evidence>
<dbReference type="InterPro" id="IPR005227">
    <property type="entry name" value="YqgF"/>
</dbReference>
<organism evidence="7 8">
    <name type="scientific">Roseibium aestuarii</name>
    <dbReference type="NCBI Taxonomy" id="2600299"/>
    <lineage>
        <taxon>Bacteria</taxon>
        <taxon>Pseudomonadati</taxon>
        <taxon>Pseudomonadota</taxon>
        <taxon>Alphaproteobacteria</taxon>
        <taxon>Hyphomicrobiales</taxon>
        <taxon>Stappiaceae</taxon>
        <taxon>Roseibium</taxon>
    </lineage>
</organism>
<dbReference type="InterPro" id="IPR006641">
    <property type="entry name" value="YqgF/RNaseH-like_dom"/>
</dbReference>
<dbReference type="PANTHER" id="PTHR33317:SF4">
    <property type="entry name" value="POLYNUCLEOTIDYL TRANSFERASE, RIBONUCLEASE H-LIKE SUPERFAMILY PROTEIN"/>
    <property type="match status" value="1"/>
</dbReference>
<evidence type="ECO:0000256" key="4">
    <source>
        <dbReference type="ARBA" id="ARBA00022801"/>
    </source>
</evidence>
<keyword evidence="4 5" id="KW-0378">Hydrolase</keyword>
<evidence type="ECO:0000256" key="1">
    <source>
        <dbReference type="ARBA" id="ARBA00022490"/>
    </source>
</evidence>
<evidence type="ECO:0000256" key="5">
    <source>
        <dbReference type="HAMAP-Rule" id="MF_00651"/>
    </source>
</evidence>
<dbReference type="PANTHER" id="PTHR33317">
    <property type="entry name" value="POLYNUCLEOTIDYL TRANSFERASE, RIBONUCLEASE H-LIKE SUPERFAMILY PROTEIN"/>
    <property type="match status" value="1"/>
</dbReference>